<dbReference type="SMART" id="SM00184">
    <property type="entry name" value="RING"/>
    <property type="match status" value="1"/>
</dbReference>
<evidence type="ECO:0000313" key="7">
    <source>
        <dbReference type="EMBL" id="CAH1779046.1"/>
    </source>
</evidence>
<dbReference type="GO" id="GO:0061630">
    <property type="term" value="F:ubiquitin protein ligase activity"/>
    <property type="evidence" value="ECO:0007669"/>
    <property type="project" value="TreeGrafter"/>
</dbReference>
<dbReference type="InterPro" id="IPR051438">
    <property type="entry name" value="RNF_E3_ubiq-protein_ligase"/>
</dbReference>
<dbReference type="AlphaFoldDB" id="A0A8J1TVB3"/>
<dbReference type="InterPro" id="IPR034734">
    <property type="entry name" value="ZF_C2HC_RNF"/>
</dbReference>
<evidence type="ECO:0000256" key="1">
    <source>
        <dbReference type="ARBA" id="ARBA00004906"/>
    </source>
</evidence>
<dbReference type="InterPro" id="IPR013083">
    <property type="entry name" value="Znf_RING/FYVE/PHD"/>
</dbReference>
<keyword evidence="8" id="KW-1185">Reference proteome</keyword>
<dbReference type="PANTHER" id="PTHR46016:SF1">
    <property type="entry name" value="RING-TYPE DOMAIN-CONTAINING PROTEIN"/>
    <property type="match status" value="1"/>
</dbReference>
<gene>
    <name evidence="7" type="ORF">OFUS_LOCUS5893</name>
</gene>
<dbReference type="SUPFAM" id="SSF57850">
    <property type="entry name" value="RING/U-box"/>
    <property type="match status" value="1"/>
</dbReference>
<dbReference type="UniPathway" id="UPA00143"/>
<dbReference type="InterPro" id="IPR001841">
    <property type="entry name" value="Znf_RING"/>
</dbReference>
<dbReference type="InterPro" id="IPR008598">
    <property type="entry name" value="Di19_Zn-bd"/>
</dbReference>
<proteinExistence type="predicted"/>
<dbReference type="GO" id="GO:0000209">
    <property type="term" value="P:protein polyubiquitination"/>
    <property type="evidence" value="ECO:0007669"/>
    <property type="project" value="TreeGrafter"/>
</dbReference>
<dbReference type="Gene3D" id="3.30.160.60">
    <property type="entry name" value="Classic Zinc Finger"/>
    <property type="match status" value="1"/>
</dbReference>
<keyword evidence="5" id="KW-0833">Ubl conjugation pathway</keyword>
<name>A0A8J1TVB3_OWEFU</name>
<dbReference type="PROSITE" id="PS50089">
    <property type="entry name" value="ZF_RING_2"/>
    <property type="match status" value="1"/>
</dbReference>
<dbReference type="PANTHER" id="PTHR46016">
    <property type="entry name" value="ZINC FINGER, RING/FYVE/PHD-TYPE"/>
    <property type="match status" value="1"/>
</dbReference>
<reference evidence="7" key="1">
    <citation type="submission" date="2022-03" db="EMBL/GenBank/DDBJ databases">
        <authorList>
            <person name="Martin C."/>
        </authorList>
    </citation>
    <scope>NUCLEOTIDE SEQUENCE</scope>
</reference>
<accession>A0A8J1TVB3</accession>
<evidence type="ECO:0000256" key="4">
    <source>
        <dbReference type="ARBA" id="ARBA00022771"/>
    </source>
</evidence>
<dbReference type="OrthoDB" id="6270329at2759"/>
<dbReference type="EMBL" id="CAIIXF020000003">
    <property type="protein sequence ID" value="CAH1779046.1"/>
    <property type="molecule type" value="Genomic_DNA"/>
</dbReference>
<dbReference type="GO" id="GO:0006511">
    <property type="term" value="P:ubiquitin-dependent protein catabolic process"/>
    <property type="evidence" value="ECO:0007669"/>
    <property type="project" value="TreeGrafter"/>
</dbReference>
<keyword evidence="6" id="KW-0862">Zinc</keyword>
<dbReference type="Pfam" id="PF05605">
    <property type="entry name" value="zf-Di19"/>
    <property type="match status" value="1"/>
</dbReference>
<dbReference type="Pfam" id="PF18574">
    <property type="entry name" value="zf_C2HC_14"/>
    <property type="match status" value="1"/>
</dbReference>
<evidence type="ECO:0000256" key="2">
    <source>
        <dbReference type="ARBA" id="ARBA00022679"/>
    </source>
</evidence>
<dbReference type="Pfam" id="PF13923">
    <property type="entry name" value="zf-C3HC4_2"/>
    <property type="match status" value="1"/>
</dbReference>
<evidence type="ECO:0000256" key="3">
    <source>
        <dbReference type="ARBA" id="ARBA00022723"/>
    </source>
</evidence>
<dbReference type="InterPro" id="IPR017907">
    <property type="entry name" value="Znf_RING_CS"/>
</dbReference>
<keyword evidence="4" id="KW-0863">Zinc-finger</keyword>
<dbReference type="Gene3D" id="3.30.40.10">
    <property type="entry name" value="Zinc/RING finger domain, C3HC4 (zinc finger)"/>
    <property type="match status" value="1"/>
</dbReference>
<organism evidence="7 8">
    <name type="scientific">Owenia fusiformis</name>
    <name type="common">Polychaete worm</name>
    <dbReference type="NCBI Taxonomy" id="6347"/>
    <lineage>
        <taxon>Eukaryota</taxon>
        <taxon>Metazoa</taxon>
        <taxon>Spiralia</taxon>
        <taxon>Lophotrochozoa</taxon>
        <taxon>Annelida</taxon>
        <taxon>Polychaeta</taxon>
        <taxon>Sedentaria</taxon>
        <taxon>Canalipalpata</taxon>
        <taxon>Sabellida</taxon>
        <taxon>Oweniida</taxon>
        <taxon>Oweniidae</taxon>
        <taxon>Owenia</taxon>
    </lineage>
</organism>
<comment type="caution">
    <text evidence="7">The sequence shown here is derived from an EMBL/GenBank/DDBJ whole genome shotgun (WGS) entry which is preliminary data.</text>
</comment>
<evidence type="ECO:0000256" key="5">
    <source>
        <dbReference type="ARBA" id="ARBA00022786"/>
    </source>
</evidence>
<evidence type="ECO:0008006" key="9">
    <source>
        <dbReference type="Google" id="ProtNLM"/>
    </source>
</evidence>
<sequence length="219" mass="24563">MAQGGSTSYDNLDDVSCPICLEIYEKPYRICCGHVLCSHCLEQYMALAEPHCPVCRCIFNPQKRKKDSTLIKLIASQKGTCKGCNKKTYLNKLRSHMAGCNKLLSTAAATKFKPVADTSQPAPRDVPNRQTFQCPYCGQRNFDTNGLKIHVNENHQSSKAQVVCPICSSMPWGDSNQRSGNFIQHLNLRHKFEYDTYVDFSIDDDTMLQAALKASLESQ</sequence>
<dbReference type="GO" id="GO:0008270">
    <property type="term" value="F:zinc ion binding"/>
    <property type="evidence" value="ECO:0007669"/>
    <property type="project" value="UniProtKB-KW"/>
</dbReference>
<dbReference type="Proteomes" id="UP000749559">
    <property type="component" value="Unassembled WGS sequence"/>
</dbReference>
<keyword evidence="2" id="KW-0808">Transferase</keyword>
<evidence type="ECO:0000256" key="6">
    <source>
        <dbReference type="ARBA" id="ARBA00022833"/>
    </source>
</evidence>
<comment type="pathway">
    <text evidence="1">Protein modification; protein ubiquitination.</text>
</comment>
<dbReference type="PROSITE" id="PS00518">
    <property type="entry name" value="ZF_RING_1"/>
    <property type="match status" value="1"/>
</dbReference>
<dbReference type="InterPro" id="IPR013087">
    <property type="entry name" value="Znf_C2H2_type"/>
</dbReference>
<evidence type="ECO:0000313" key="8">
    <source>
        <dbReference type="Proteomes" id="UP000749559"/>
    </source>
</evidence>
<dbReference type="PROSITE" id="PS50157">
    <property type="entry name" value="ZINC_FINGER_C2H2_2"/>
    <property type="match status" value="1"/>
</dbReference>
<protein>
    <recommendedName>
        <fullName evidence="9">RING-type E3 ubiquitin transferase</fullName>
    </recommendedName>
</protein>
<keyword evidence="3" id="KW-0479">Metal-binding</keyword>